<reference evidence="2" key="1">
    <citation type="submission" date="2023-02" db="EMBL/GenBank/DDBJ databases">
        <title>Description of Herbaspirillum huttiense subsp. nephrolepsisexaltata and Herbaspirillum huttiense subsp. lycopersicon.</title>
        <authorList>
            <person name="Poudel M."/>
            <person name="Sharma A."/>
            <person name="Goss E."/>
            <person name="Tapia J.H."/>
            <person name="Harmon C.M."/>
            <person name="Jones J.B."/>
        </authorList>
    </citation>
    <scope>NUCLEOTIDE SEQUENCE</scope>
    <source>
        <strain evidence="2">NC40101</strain>
    </source>
</reference>
<dbReference type="AlphaFoldDB" id="A0AAE4K869"/>
<name>A0AAE4K869_9BURK</name>
<protein>
    <submittedName>
        <fullName evidence="2">Uncharacterized protein</fullName>
    </submittedName>
</protein>
<evidence type="ECO:0000313" key="2">
    <source>
        <dbReference type="EMBL" id="MDT0337530.1"/>
    </source>
</evidence>
<dbReference type="RefSeq" id="WP_284076998.1">
    <property type="nucleotide sequence ID" value="NZ_JAVLSM010000007.1"/>
</dbReference>
<comment type="caution">
    <text evidence="2">The sequence shown here is derived from an EMBL/GenBank/DDBJ whole genome shotgun (WGS) entry which is preliminary data.</text>
</comment>
<organism evidence="2">
    <name type="scientific">Herbaspirillum huttiense subsp. nephrolepidis</name>
    <dbReference type="NCBI Taxonomy" id="3075126"/>
    <lineage>
        <taxon>Bacteria</taxon>
        <taxon>Pseudomonadati</taxon>
        <taxon>Pseudomonadota</taxon>
        <taxon>Betaproteobacteria</taxon>
        <taxon>Burkholderiales</taxon>
        <taxon>Oxalobacteraceae</taxon>
        <taxon>Herbaspirillum</taxon>
    </lineage>
</organism>
<proteinExistence type="predicted"/>
<dbReference type="EMBL" id="JAVRAA010000005">
    <property type="protein sequence ID" value="MDT0337530.1"/>
    <property type="molecule type" value="Genomic_DNA"/>
</dbReference>
<feature type="region of interest" description="Disordered" evidence="1">
    <location>
        <begin position="89"/>
        <end position="110"/>
    </location>
</feature>
<evidence type="ECO:0000256" key="1">
    <source>
        <dbReference type="SAM" id="MobiDB-lite"/>
    </source>
</evidence>
<accession>A0AAE4K869</accession>
<gene>
    <name evidence="2" type="ORF">RJN63_11870</name>
</gene>
<sequence length="129" mass="15497">MSSNKFVSMDRLTYREQLREQRKLRRFLMSYTKAVLRNPHSDSAAFNLYYMWSPRIQRALAKRFSIPVDPAIKRVEEILRKENVQRQLRSRHGQGWHQREPWSNGPLQQTAPHYDNQALERAHEMEGFV</sequence>